<sequence>MVGSSCGGGSQIIFGYWEKDDRKAISGSDYYKEKKECEEESLKCRGLGPSKVQNMENQKSPVEKEIRLPRKTQVEKKTDYNFNMSVEETLSSNENSISHVSATQHQSLAKGISITCEKSMIGKRKNVKNGRRLTSSCQRHGMVTRKDRSLEQHGLRIVRGRDLNKDGAKGRWNLKDEMAKLIEKGVALTVINGVDAGKRGEETKLNYFDSRIVKYLGGALLTKGIGVEATGSTGGLITLWDEEVFQVRDCISNDRCIIISGVLIKLRKKVIFCNVYATNQVSGSMELWNFIINAQVALPGTWVIEGDFNSVLHQSERIGSSCITRSIKNFNNFVNSAKVVDIPLQGLIQKGLCKSLLDHNPVMLSISNIDWEPKPFCIHNGWVDNKELMSGVRDIWKESKGSGFVRFRMFQKTKAVKKFTRALIREGN</sequence>
<dbReference type="Gene3D" id="3.60.10.10">
    <property type="entry name" value="Endonuclease/exonuclease/phosphatase"/>
    <property type="match status" value="1"/>
</dbReference>
<name>A0AAD9TM25_9ROSI</name>
<proteinExistence type="predicted"/>
<dbReference type="AlphaFoldDB" id="A0AAD9TM25"/>
<evidence type="ECO:0000313" key="2">
    <source>
        <dbReference type="Proteomes" id="UP001280121"/>
    </source>
</evidence>
<evidence type="ECO:0000313" key="1">
    <source>
        <dbReference type="EMBL" id="KAK2638138.1"/>
    </source>
</evidence>
<keyword evidence="2" id="KW-1185">Reference proteome</keyword>
<dbReference type="EMBL" id="JANJYI010000008">
    <property type="protein sequence ID" value="KAK2638138.1"/>
    <property type="molecule type" value="Genomic_DNA"/>
</dbReference>
<comment type="caution">
    <text evidence="1">The sequence shown here is derived from an EMBL/GenBank/DDBJ whole genome shotgun (WGS) entry which is preliminary data.</text>
</comment>
<dbReference type="InterPro" id="IPR036691">
    <property type="entry name" value="Endo/exonu/phosph_ase_sf"/>
</dbReference>
<organism evidence="1 2">
    <name type="scientific">Dipteronia dyeriana</name>
    <dbReference type="NCBI Taxonomy" id="168575"/>
    <lineage>
        <taxon>Eukaryota</taxon>
        <taxon>Viridiplantae</taxon>
        <taxon>Streptophyta</taxon>
        <taxon>Embryophyta</taxon>
        <taxon>Tracheophyta</taxon>
        <taxon>Spermatophyta</taxon>
        <taxon>Magnoliopsida</taxon>
        <taxon>eudicotyledons</taxon>
        <taxon>Gunneridae</taxon>
        <taxon>Pentapetalae</taxon>
        <taxon>rosids</taxon>
        <taxon>malvids</taxon>
        <taxon>Sapindales</taxon>
        <taxon>Sapindaceae</taxon>
        <taxon>Hippocastanoideae</taxon>
        <taxon>Acereae</taxon>
        <taxon>Dipteronia</taxon>
    </lineage>
</organism>
<reference evidence="1" key="1">
    <citation type="journal article" date="2023" name="Plant J.">
        <title>Genome sequences and population genomics provide insights into the demographic history, inbreeding, and mutation load of two 'living fossil' tree species of Dipteronia.</title>
        <authorList>
            <person name="Feng Y."/>
            <person name="Comes H.P."/>
            <person name="Chen J."/>
            <person name="Zhu S."/>
            <person name="Lu R."/>
            <person name="Zhang X."/>
            <person name="Li P."/>
            <person name="Qiu J."/>
            <person name="Olsen K.M."/>
            <person name="Qiu Y."/>
        </authorList>
    </citation>
    <scope>NUCLEOTIDE SEQUENCE</scope>
    <source>
        <strain evidence="1">KIB01</strain>
    </source>
</reference>
<dbReference type="Proteomes" id="UP001280121">
    <property type="component" value="Unassembled WGS sequence"/>
</dbReference>
<gene>
    <name evidence="1" type="ORF">Ddye_025933</name>
</gene>
<dbReference type="SUPFAM" id="SSF56219">
    <property type="entry name" value="DNase I-like"/>
    <property type="match status" value="1"/>
</dbReference>
<evidence type="ECO:0008006" key="3">
    <source>
        <dbReference type="Google" id="ProtNLM"/>
    </source>
</evidence>
<protein>
    <recommendedName>
        <fullName evidence="3">Reverse transcriptase</fullName>
    </recommendedName>
</protein>
<accession>A0AAD9TM25</accession>